<protein>
    <submittedName>
        <fullName evidence="3">Multi-domain beta keto-acyl synthase</fullName>
    </submittedName>
</protein>
<dbReference type="InterPro" id="IPR036291">
    <property type="entry name" value="NAD(P)-bd_dom_sf"/>
</dbReference>
<keyword evidence="4" id="KW-1185">Reference proteome</keyword>
<proteinExistence type="predicted"/>
<reference evidence="3 4" key="1">
    <citation type="journal article" date="2007" name="Genome Res.">
        <title>Genome characteristics of facultatively symbiotic Frankia sp. strains reflect host range and host plant biogeography.</title>
        <authorList>
            <person name="Normand P."/>
            <person name="Lapierre P."/>
            <person name="Tisa L.S."/>
            <person name="Gogarten J.P."/>
            <person name="Alloisio N."/>
            <person name="Bagnarol E."/>
            <person name="Bassi C.A."/>
            <person name="Berry A.M."/>
            <person name="Bickhart D.M."/>
            <person name="Choisne N."/>
            <person name="Couloux A."/>
            <person name="Cournoyer B."/>
            <person name="Cruveiller S."/>
            <person name="Daubin V."/>
            <person name="Demange N."/>
            <person name="Francino M.P."/>
            <person name="Goltsman E."/>
            <person name="Huang Y."/>
            <person name="Kopp O.R."/>
            <person name="Labarre L."/>
            <person name="Lapidus A."/>
            <person name="Lavire C."/>
            <person name="Marechal J."/>
            <person name="Martinez M."/>
            <person name="Mastronunzio J.E."/>
            <person name="Mullin B.C."/>
            <person name="Niemann J."/>
            <person name="Pujic P."/>
            <person name="Rawnsley T."/>
            <person name="Rouy Z."/>
            <person name="Schenowitz C."/>
            <person name="Sellstedt A."/>
            <person name="Tavares F."/>
            <person name="Tomkins J.P."/>
            <person name="Vallenet D."/>
            <person name="Valverde C."/>
            <person name="Wall L.G."/>
            <person name="Wang Y."/>
            <person name="Medigue C."/>
            <person name="Benson D.R."/>
        </authorList>
    </citation>
    <scope>NUCLEOTIDE SEQUENCE [LARGE SCALE GENOMIC DNA]</scope>
    <source>
        <strain evidence="4">DSM 45986 / CECT 9034 / ACN14a</strain>
    </source>
</reference>
<sequence length="535" mass="54051">MSWFDAGPREADVALAFHLCTPVSVRCLPFGGAPWAGASVVVATARVGPLAARFARELSAAGARTRIVEVAELTGGEGASPIGEVARMLREQPGPRWLVWVSVPAVTPAAVSSVHGARTMAELACLRAAARGLVEGWEEHGLGGMIVVVGSGGGLDELGDPGNGALTGFASALGQEYPESGIAVVDVGDQRSAALASRIVGLGRPPAGHHELGLSGAGYLATDLVPVRSSVVDAGSAPPGTGVLDALREPDAAVVVSGDVSGIVARIVCSAAEGLAGPAPGQLFLLGPTSPVGGPSRRALDAVEVQAMVTRLRAAGIRVHHVGVDVRAARGMREFGERLRLDAVTVRTVVHIAGSGRSGGIADTPVGEWEAAVAAEVVGFDNLLSAAGDGVRLVIAHGSPVAMLGPPAGTGRSAANEYLARSVSRLRAERPGVVAQYVEWPLWEGLEVDDAAAGTTRFAGASLDRLPVDRGVAWASVLAGQAATLPARLAVLPAPVPPLARVALSGPSDRRGVGATTGPVPGRCDVADAGEGERT</sequence>
<dbReference type="STRING" id="326424.FRAAL2587"/>
<feature type="domain" description="Ketoreductase" evidence="2">
    <location>
        <begin position="252"/>
        <end position="446"/>
    </location>
</feature>
<dbReference type="AlphaFoldDB" id="Q0RML6"/>
<dbReference type="SUPFAM" id="SSF51735">
    <property type="entry name" value="NAD(P)-binding Rossmann-fold domains"/>
    <property type="match status" value="2"/>
</dbReference>
<evidence type="ECO:0000313" key="4">
    <source>
        <dbReference type="Proteomes" id="UP000000657"/>
    </source>
</evidence>
<dbReference type="HOGENOM" id="CLU_508761_0_0_11"/>
<dbReference type="Gene3D" id="3.40.50.720">
    <property type="entry name" value="NAD(P)-binding Rossmann-like Domain"/>
    <property type="match status" value="1"/>
</dbReference>
<dbReference type="EMBL" id="CT573213">
    <property type="protein sequence ID" value="CAJ61234.1"/>
    <property type="molecule type" value="Genomic_DNA"/>
</dbReference>
<dbReference type="InterPro" id="IPR013968">
    <property type="entry name" value="PKS_KR"/>
</dbReference>
<evidence type="ECO:0000313" key="3">
    <source>
        <dbReference type="EMBL" id="CAJ61234.1"/>
    </source>
</evidence>
<feature type="region of interest" description="Disordered" evidence="1">
    <location>
        <begin position="506"/>
        <end position="535"/>
    </location>
</feature>
<dbReference type="SMART" id="SM00822">
    <property type="entry name" value="PKS_KR"/>
    <property type="match status" value="1"/>
</dbReference>
<dbReference type="Proteomes" id="UP000000657">
    <property type="component" value="Chromosome"/>
</dbReference>
<dbReference type="eggNOG" id="COG1028">
    <property type="taxonomic scope" value="Bacteria"/>
</dbReference>
<accession>Q0RML6</accession>
<evidence type="ECO:0000256" key="1">
    <source>
        <dbReference type="SAM" id="MobiDB-lite"/>
    </source>
</evidence>
<dbReference type="KEGG" id="fal:FRAAL2587"/>
<organism evidence="3 4">
    <name type="scientific">Frankia alni (strain DSM 45986 / CECT 9034 / ACN14a)</name>
    <dbReference type="NCBI Taxonomy" id="326424"/>
    <lineage>
        <taxon>Bacteria</taxon>
        <taxon>Bacillati</taxon>
        <taxon>Actinomycetota</taxon>
        <taxon>Actinomycetes</taxon>
        <taxon>Frankiales</taxon>
        <taxon>Frankiaceae</taxon>
        <taxon>Frankia</taxon>
    </lineage>
</organism>
<gene>
    <name evidence="3" type="ordered locus">FRAAL2587</name>
</gene>
<dbReference type="Pfam" id="PF08659">
    <property type="entry name" value="KR"/>
    <property type="match status" value="1"/>
</dbReference>
<name>Q0RML6_FRAAA</name>
<dbReference type="InterPro" id="IPR057326">
    <property type="entry name" value="KR_dom"/>
</dbReference>
<evidence type="ECO:0000259" key="2">
    <source>
        <dbReference type="SMART" id="SM00822"/>
    </source>
</evidence>